<evidence type="ECO:0000256" key="5">
    <source>
        <dbReference type="ARBA" id="ARBA00022692"/>
    </source>
</evidence>
<gene>
    <name evidence="15" type="ORF">BDY21DRAFT_389154</name>
</gene>
<evidence type="ECO:0000256" key="3">
    <source>
        <dbReference type="ARBA" id="ARBA00018691"/>
    </source>
</evidence>
<dbReference type="PANTHER" id="PTHR14043:SF2">
    <property type="entry name" value="HOMEOBOX PROTEIN CUT"/>
    <property type="match status" value="1"/>
</dbReference>
<dbReference type="Proteomes" id="UP000799766">
    <property type="component" value="Unassembled WGS sequence"/>
</dbReference>
<dbReference type="Pfam" id="PF08172">
    <property type="entry name" value="CASP_C"/>
    <property type="match status" value="1"/>
</dbReference>
<keyword evidence="16" id="KW-1185">Reference proteome</keyword>
<organism evidence="15 16">
    <name type="scientific">Lineolata rhizophorae</name>
    <dbReference type="NCBI Taxonomy" id="578093"/>
    <lineage>
        <taxon>Eukaryota</taxon>
        <taxon>Fungi</taxon>
        <taxon>Dikarya</taxon>
        <taxon>Ascomycota</taxon>
        <taxon>Pezizomycotina</taxon>
        <taxon>Dothideomycetes</taxon>
        <taxon>Dothideomycetes incertae sedis</taxon>
        <taxon>Lineolatales</taxon>
        <taxon>Lineolataceae</taxon>
        <taxon>Lineolata</taxon>
    </lineage>
</organism>
<evidence type="ECO:0000259" key="13">
    <source>
        <dbReference type="Pfam" id="PF08172"/>
    </source>
</evidence>
<dbReference type="AlphaFoldDB" id="A0A6A6PD97"/>
<comment type="subcellular location">
    <subcellularLocation>
        <location evidence="1">Golgi apparatus membrane</location>
        <topology evidence="1">Single-pass type IV membrane protein</topology>
    </subcellularLocation>
</comment>
<feature type="domain" description="CASP C-terminal" evidence="13">
    <location>
        <begin position="445"/>
        <end position="721"/>
    </location>
</feature>
<feature type="region of interest" description="Disordered" evidence="11">
    <location>
        <begin position="381"/>
        <end position="411"/>
    </location>
</feature>
<feature type="region of interest" description="Disordered" evidence="11">
    <location>
        <begin position="162"/>
        <end position="182"/>
    </location>
</feature>
<keyword evidence="4" id="KW-0813">Transport</keyword>
<protein>
    <recommendedName>
        <fullName evidence="3">Protein CASP</fullName>
    </recommendedName>
</protein>
<keyword evidence="5 12" id="KW-0812">Transmembrane</keyword>
<evidence type="ECO:0000256" key="8">
    <source>
        <dbReference type="ARBA" id="ARBA00023054"/>
    </source>
</evidence>
<keyword evidence="6 12" id="KW-1133">Transmembrane helix</keyword>
<feature type="transmembrane region" description="Helical" evidence="12">
    <location>
        <begin position="702"/>
        <end position="720"/>
    </location>
</feature>
<name>A0A6A6PD97_9PEZI</name>
<evidence type="ECO:0000256" key="4">
    <source>
        <dbReference type="ARBA" id="ARBA00022448"/>
    </source>
</evidence>
<feature type="compositionally biased region" description="Basic and acidic residues" evidence="11">
    <location>
        <begin position="527"/>
        <end position="541"/>
    </location>
</feature>
<feature type="domain" description="Cux N-terminal" evidence="14">
    <location>
        <begin position="19"/>
        <end position="130"/>
    </location>
</feature>
<evidence type="ECO:0000256" key="11">
    <source>
        <dbReference type="SAM" id="MobiDB-lite"/>
    </source>
</evidence>
<feature type="compositionally biased region" description="Low complexity" evidence="11">
    <location>
        <begin position="515"/>
        <end position="526"/>
    </location>
</feature>
<dbReference type="GO" id="GO:0006891">
    <property type="term" value="P:intra-Golgi vesicle-mediated transport"/>
    <property type="evidence" value="ECO:0007669"/>
    <property type="project" value="InterPro"/>
</dbReference>
<evidence type="ECO:0000256" key="2">
    <source>
        <dbReference type="ARBA" id="ARBA00006415"/>
    </source>
</evidence>
<evidence type="ECO:0000313" key="16">
    <source>
        <dbReference type="Proteomes" id="UP000799766"/>
    </source>
</evidence>
<evidence type="ECO:0000256" key="7">
    <source>
        <dbReference type="ARBA" id="ARBA00023034"/>
    </source>
</evidence>
<evidence type="ECO:0000256" key="9">
    <source>
        <dbReference type="ARBA" id="ARBA00023136"/>
    </source>
</evidence>
<evidence type="ECO:0000256" key="12">
    <source>
        <dbReference type="SAM" id="Phobius"/>
    </source>
</evidence>
<dbReference type="InterPro" id="IPR012955">
    <property type="entry name" value="CASP_C"/>
</dbReference>
<feature type="coiled-coil region" evidence="10">
    <location>
        <begin position="329"/>
        <end position="356"/>
    </location>
</feature>
<feature type="coiled-coil region" evidence="10">
    <location>
        <begin position="253"/>
        <end position="280"/>
    </location>
</feature>
<dbReference type="EMBL" id="MU001670">
    <property type="protein sequence ID" value="KAF2461948.1"/>
    <property type="molecule type" value="Genomic_DNA"/>
</dbReference>
<dbReference type="InterPro" id="IPR057476">
    <property type="entry name" value="Cux_N"/>
</dbReference>
<dbReference type="GO" id="GO:0000139">
    <property type="term" value="C:Golgi membrane"/>
    <property type="evidence" value="ECO:0007669"/>
    <property type="project" value="UniProtKB-SubCell"/>
</dbReference>
<keyword evidence="7" id="KW-0333">Golgi apparatus</keyword>
<evidence type="ECO:0000256" key="6">
    <source>
        <dbReference type="ARBA" id="ARBA00022989"/>
    </source>
</evidence>
<accession>A0A6A6PD97</accession>
<feature type="coiled-coil region" evidence="10">
    <location>
        <begin position="423"/>
        <end position="464"/>
    </location>
</feature>
<proteinExistence type="inferred from homology"/>
<evidence type="ECO:0000256" key="1">
    <source>
        <dbReference type="ARBA" id="ARBA00004409"/>
    </source>
</evidence>
<sequence>MSSTPPEGDAPAASESAAEDNKFQTAIAAWRNVDLSSLIPQLDTAASDLVTHQRDALTQRKDLAQKTKDFKKLDDTSKLGEIKGLLKSYQTFIDLLTNQSKAVSTAFFQAYTPLSEAPDPYPLLEASVDALISSSETVPKLADENAHLQRTVAKLTTQLDDTEQKLEKERTARQALEEERESKVKDIEASWERVLTEKEDNWAAKERSLEDKVENQDRLLKELKASYEVSQRLGQGNEGDAAAAAGTATAAELEIVSSELDKATMRLAEVEARNEQLRFELAQSASVSQTQEQASSSVEDDPAFLRLQSENGSLRRKLDAAKFEKDSERRKLEGDMRGLEREIGGLRKERDGLRERVQKWGDYESVKRELEVLKSIEFATGDDDDHLDDAPTADADADAQQNGATSKGDKGGETLEQLLLARNKKLSNELTVLRVSHQDLQQRLETLQEELSSANMDLEKSRSLTATLENDLLRVQQEAANSFGGGANMSSAMSVAPSRYPQSSYGGRRAGGGRPSSPTSSIISGFDPHRAGGGDGGDHHHQPMGGGSGILPMVTAQRDRFKKRNTELEAELAKTHQTVSSLRSEIAALQRDNLNLYEKTRYISTYSRGGAGQHPGAAYSSANDTAGGGASATAISIGGGTSASPVSADSRYRSAYESHLSPFAAFRGRESARALRRMPLPERVLLRLTRAVLASRLSRNLFAAYCLALHLLVLGMLFYWGGREVDSAASGLGEAAAACIVP</sequence>
<comment type="similarity">
    <text evidence="2">Belongs to the CASP family.</text>
</comment>
<evidence type="ECO:0000259" key="14">
    <source>
        <dbReference type="Pfam" id="PF25398"/>
    </source>
</evidence>
<evidence type="ECO:0000313" key="15">
    <source>
        <dbReference type="EMBL" id="KAF2461948.1"/>
    </source>
</evidence>
<keyword evidence="8 10" id="KW-0175">Coiled coil</keyword>
<keyword evidence="9 12" id="KW-0472">Membrane</keyword>
<feature type="coiled-coil region" evidence="10">
    <location>
        <begin position="558"/>
        <end position="599"/>
    </location>
</feature>
<evidence type="ECO:0000256" key="10">
    <source>
        <dbReference type="SAM" id="Coils"/>
    </source>
</evidence>
<reference evidence="15" key="1">
    <citation type="journal article" date="2020" name="Stud. Mycol.">
        <title>101 Dothideomycetes genomes: a test case for predicting lifestyles and emergence of pathogens.</title>
        <authorList>
            <person name="Haridas S."/>
            <person name="Albert R."/>
            <person name="Binder M."/>
            <person name="Bloem J."/>
            <person name="Labutti K."/>
            <person name="Salamov A."/>
            <person name="Andreopoulos B."/>
            <person name="Baker S."/>
            <person name="Barry K."/>
            <person name="Bills G."/>
            <person name="Bluhm B."/>
            <person name="Cannon C."/>
            <person name="Castanera R."/>
            <person name="Culley D."/>
            <person name="Daum C."/>
            <person name="Ezra D."/>
            <person name="Gonzalez J."/>
            <person name="Henrissat B."/>
            <person name="Kuo A."/>
            <person name="Liang C."/>
            <person name="Lipzen A."/>
            <person name="Lutzoni F."/>
            <person name="Magnuson J."/>
            <person name="Mondo S."/>
            <person name="Nolan M."/>
            <person name="Ohm R."/>
            <person name="Pangilinan J."/>
            <person name="Park H.-J."/>
            <person name="Ramirez L."/>
            <person name="Alfaro M."/>
            <person name="Sun H."/>
            <person name="Tritt A."/>
            <person name="Yoshinaga Y."/>
            <person name="Zwiers L.-H."/>
            <person name="Turgeon B."/>
            <person name="Goodwin S."/>
            <person name="Spatafora J."/>
            <person name="Crous P."/>
            <person name="Grigoriev I."/>
        </authorList>
    </citation>
    <scope>NUCLEOTIDE SEQUENCE</scope>
    <source>
        <strain evidence="15">ATCC 16933</strain>
    </source>
</reference>
<feature type="region of interest" description="Disordered" evidence="11">
    <location>
        <begin position="494"/>
        <end position="550"/>
    </location>
</feature>
<dbReference type="PANTHER" id="PTHR14043">
    <property type="entry name" value="CCAAT DISPLACEMENT PROTEIN-RELATED"/>
    <property type="match status" value="1"/>
</dbReference>
<dbReference type="Pfam" id="PF25398">
    <property type="entry name" value="CUX1_N"/>
    <property type="match status" value="1"/>
</dbReference>
<dbReference type="OrthoDB" id="10257567at2759"/>